<feature type="region of interest" description="Disordered" evidence="1">
    <location>
        <begin position="353"/>
        <end position="417"/>
    </location>
</feature>
<dbReference type="Pfam" id="PF03432">
    <property type="entry name" value="Relaxase"/>
    <property type="match status" value="1"/>
</dbReference>
<evidence type="ECO:0000313" key="4">
    <source>
        <dbReference type="Proteomes" id="UP001501436"/>
    </source>
</evidence>
<accession>A0ABP9FL33</accession>
<dbReference type="InterPro" id="IPR005094">
    <property type="entry name" value="Endonuclease_MobA/VirD2"/>
</dbReference>
<proteinExistence type="predicted"/>
<evidence type="ECO:0000259" key="2">
    <source>
        <dbReference type="Pfam" id="PF03432"/>
    </source>
</evidence>
<dbReference type="RefSeq" id="WP_345329394.1">
    <property type="nucleotide sequence ID" value="NZ_BAABJI010000001.1"/>
</dbReference>
<evidence type="ECO:0000256" key="1">
    <source>
        <dbReference type="SAM" id="MobiDB-lite"/>
    </source>
</evidence>
<sequence>MVAVIKSGHSIRRIFNYNELKLKEGKAELLCAQNYPLDTEKLSAAQRLNMLLKQAELNKNVTRNSIHISLNFDPSETALTKPILTEIASAYMERIGFGDQPYLVYQHHDAGHPHLHLVSLKIKADGSRIDTQNIGRKLSEPARKELEQEYNLVRAEDQAKKDYKIKSAYSAKIEYGKSESRRSIANVLDAVLPSYKYKSLPELNAILRQYNVIADRGLKDSSTYRNGGLFYKIIDRDGTPVGVPVKASLFHSQPTLKFLEKRFENAPADNLKTRIKNAIELSLLKSPRQSLQSLADNLIKDGIYLAVRQNEDGIIYGLTYVDNVNRCVFNGSDLGKAYSAKGLLERLSTINQPGVKQEQVSRQQQLFTKEEAEQQSKPSGSEIMDALLHQETGGDYVPYPFKKTRKKKKRRNLSNNN</sequence>
<dbReference type="Proteomes" id="UP001501436">
    <property type="component" value="Unassembled WGS sequence"/>
</dbReference>
<evidence type="ECO:0000313" key="3">
    <source>
        <dbReference type="EMBL" id="GAA4905919.1"/>
    </source>
</evidence>
<feature type="compositionally biased region" description="Polar residues" evidence="1">
    <location>
        <begin position="353"/>
        <end position="367"/>
    </location>
</feature>
<name>A0ABP9FL33_9SPHI</name>
<feature type="domain" description="MobA/VirD2-like nuclease" evidence="2">
    <location>
        <begin position="17"/>
        <end position="152"/>
    </location>
</feature>
<reference evidence="4" key="1">
    <citation type="journal article" date="2019" name="Int. J. Syst. Evol. Microbiol.">
        <title>The Global Catalogue of Microorganisms (GCM) 10K type strain sequencing project: providing services to taxonomists for standard genome sequencing and annotation.</title>
        <authorList>
            <consortium name="The Broad Institute Genomics Platform"/>
            <consortium name="The Broad Institute Genome Sequencing Center for Infectious Disease"/>
            <person name="Wu L."/>
            <person name="Ma J."/>
        </authorList>
    </citation>
    <scope>NUCLEOTIDE SEQUENCE [LARGE SCALE GENOMIC DNA]</scope>
    <source>
        <strain evidence="4">JCM 18283</strain>
    </source>
</reference>
<keyword evidence="4" id="KW-1185">Reference proteome</keyword>
<comment type="caution">
    <text evidence="3">The sequence shown here is derived from an EMBL/GenBank/DDBJ whole genome shotgun (WGS) entry which is preliminary data.</text>
</comment>
<gene>
    <name evidence="3" type="primary">mobB_1</name>
    <name evidence="3" type="ORF">GCM10023313_05750</name>
</gene>
<protein>
    <submittedName>
        <fullName evidence="3">Conjugal transfer protein MobB</fullName>
    </submittedName>
</protein>
<feature type="compositionally biased region" description="Basic residues" evidence="1">
    <location>
        <begin position="402"/>
        <end position="417"/>
    </location>
</feature>
<dbReference type="EMBL" id="BAABJI010000001">
    <property type="protein sequence ID" value="GAA4905919.1"/>
    <property type="molecule type" value="Genomic_DNA"/>
</dbReference>
<organism evidence="3 4">
    <name type="scientific">Mucilaginibacter defluvii</name>
    <dbReference type="NCBI Taxonomy" id="1196019"/>
    <lineage>
        <taxon>Bacteria</taxon>
        <taxon>Pseudomonadati</taxon>
        <taxon>Bacteroidota</taxon>
        <taxon>Sphingobacteriia</taxon>
        <taxon>Sphingobacteriales</taxon>
        <taxon>Sphingobacteriaceae</taxon>
        <taxon>Mucilaginibacter</taxon>
    </lineage>
</organism>